<comment type="subcellular location">
    <subcellularLocation>
        <location evidence="1 8">Cell membrane</location>
        <topology evidence="1 8">Multi-pass membrane protein</topology>
    </subcellularLocation>
</comment>
<evidence type="ECO:0000256" key="2">
    <source>
        <dbReference type="ARBA" id="ARBA00009142"/>
    </source>
</evidence>
<dbReference type="EMBL" id="AP028679">
    <property type="protein sequence ID" value="BEQ15122.1"/>
    <property type="molecule type" value="Genomic_DNA"/>
</dbReference>
<keyword evidence="6 8" id="KW-1133">Transmembrane helix</keyword>
<sequence>MTLPMEILALLFVVGTCAGFVDSVSGGGGLLALPALLWAGLSPVQALGTTKLQGTCGTFSAAYNYLRKGQAELASMTGIIVLTLAGGALGAVAVHWVSPSFLRNLIPFLLIIIAVYFLLCPRLGQVEGRRRLGEWAFALTFGLGMGFYDGFFGPGAGSFWATAYVGLLGYNLRRATAHTKVLNLASNLAALTVFLVQGNVLWSAGVVMGLGQLLGARLGSNMVVKLGGKLVRPLIILVSLAISLKLLSDSHPEILGWAGDLFSIAAR</sequence>
<feature type="transmembrane region" description="Helical" evidence="8">
    <location>
        <begin position="73"/>
        <end position="95"/>
    </location>
</feature>
<name>A0AAU9F1A1_9BACT</name>
<protein>
    <recommendedName>
        <fullName evidence="8">Probable membrane transporter protein</fullName>
    </recommendedName>
</protein>
<dbReference type="Pfam" id="PF01925">
    <property type="entry name" value="TauE"/>
    <property type="match status" value="1"/>
</dbReference>
<keyword evidence="7 8" id="KW-0472">Membrane</keyword>
<keyword evidence="3" id="KW-0813">Transport</keyword>
<dbReference type="InterPro" id="IPR002781">
    <property type="entry name" value="TM_pro_TauE-like"/>
</dbReference>
<gene>
    <name evidence="9" type="primary">yfcA</name>
    <name evidence="9" type="ORF">FAK_21880</name>
</gene>
<reference evidence="10" key="1">
    <citation type="journal article" date="2023" name="Arch. Microbiol.">
        <title>Desulfoferula mesophilus gen. nov. sp. nov., a mesophilic sulfate-reducing bacterium isolated from a brackish lake sediment.</title>
        <authorList>
            <person name="Watanabe T."/>
            <person name="Yabe T."/>
            <person name="Tsuji J.M."/>
            <person name="Fukui M."/>
        </authorList>
    </citation>
    <scope>NUCLEOTIDE SEQUENCE [LARGE SCALE GENOMIC DNA]</scope>
    <source>
        <strain evidence="10">12FAK</strain>
    </source>
</reference>
<keyword evidence="5 8" id="KW-0812">Transmembrane</keyword>
<evidence type="ECO:0000313" key="10">
    <source>
        <dbReference type="Proteomes" id="UP001366166"/>
    </source>
</evidence>
<dbReference type="GO" id="GO:0005886">
    <property type="term" value="C:plasma membrane"/>
    <property type="evidence" value="ECO:0007669"/>
    <property type="project" value="UniProtKB-SubCell"/>
</dbReference>
<feature type="transmembrane region" description="Helical" evidence="8">
    <location>
        <begin position="101"/>
        <end position="120"/>
    </location>
</feature>
<accession>A0AAU9F1A1</accession>
<feature type="transmembrane region" description="Helical" evidence="8">
    <location>
        <begin position="154"/>
        <end position="172"/>
    </location>
</feature>
<evidence type="ECO:0000256" key="7">
    <source>
        <dbReference type="ARBA" id="ARBA00023136"/>
    </source>
</evidence>
<keyword evidence="4 8" id="KW-1003">Cell membrane</keyword>
<evidence type="ECO:0000256" key="5">
    <source>
        <dbReference type="ARBA" id="ARBA00022692"/>
    </source>
</evidence>
<evidence type="ECO:0000313" key="9">
    <source>
        <dbReference type="EMBL" id="BEQ15122.1"/>
    </source>
</evidence>
<dbReference type="PANTHER" id="PTHR30269:SF0">
    <property type="entry name" value="MEMBRANE TRANSPORTER PROTEIN YFCA-RELATED"/>
    <property type="match status" value="1"/>
</dbReference>
<keyword evidence="10" id="KW-1185">Reference proteome</keyword>
<organism evidence="9 10">
    <name type="scientific">Desulfoferula mesophila</name>
    <dbReference type="NCBI Taxonomy" id="3058419"/>
    <lineage>
        <taxon>Bacteria</taxon>
        <taxon>Pseudomonadati</taxon>
        <taxon>Thermodesulfobacteriota</taxon>
        <taxon>Desulfarculia</taxon>
        <taxon>Desulfarculales</taxon>
        <taxon>Desulfarculaceae</taxon>
        <taxon>Desulfoferula</taxon>
    </lineage>
</organism>
<dbReference type="KEGG" id="dmp:FAK_21880"/>
<evidence type="ECO:0000256" key="1">
    <source>
        <dbReference type="ARBA" id="ARBA00004651"/>
    </source>
</evidence>
<evidence type="ECO:0000256" key="3">
    <source>
        <dbReference type="ARBA" id="ARBA00022448"/>
    </source>
</evidence>
<dbReference type="PANTHER" id="PTHR30269">
    <property type="entry name" value="TRANSMEMBRANE PROTEIN YFCA"/>
    <property type="match status" value="1"/>
</dbReference>
<evidence type="ECO:0000256" key="6">
    <source>
        <dbReference type="ARBA" id="ARBA00022989"/>
    </source>
</evidence>
<evidence type="ECO:0000256" key="4">
    <source>
        <dbReference type="ARBA" id="ARBA00022475"/>
    </source>
</evidence>
<dbReference type="InterPro" id="IPR052017">
    <property type="entry name" value="TSUP"/>
</dbReference>
<dbReference type="RefSeq" id="WP_338599096.1">
    <property type="nucleotide sequence ID" value="NZ_AP028679.1"/>
</dbReference>
<proteinExistence type="inferred from homology"/>
<comment type="similarity">
    <text evidence="2 8">Belongs to the 4-toluene sulfonate uptake permease (TSUP) (TC 2.A.102) family.</text>
</comment>
<dbReference type="Proteomes" id="UP001366166">
    <property type="component" value="Chromosome"/>
</dbReference>
<feature type="transmembrane region" description="Helical" evidence="8">
    <location>
        <begin position="184"/>
        <end position="210"/>
    </location>
</feature>
<dbReference type="AlphaFoldDB" id="A0AAU9F1A1"/>
<evidence type="ECO:0000256" key="8">
    <source>
        <dbReference type="RuleBase" id="RU363041"/>
    </source>
</evidence>